<evidence type="ECO:0008006" key="3">
    <source>
        <dbReference type="Google" id="ProtNLM"/>
    </source>
</evidence>
<accession>A0A2H3KPD1</accession>
<keyword evidence="2" id="KW-1185">Reference proteome</keyword>
<organism evidence="1 2">
    <name type="scientific">Candidatus Chloroploca asiatica</name>
    <dbReference type="NCBI Taxonomy" id="1506545"/>
    <lineage>
        <taxon>Bacteria</taxon>
        <taxon>Bacillati</taxon>
        <taxon>Chloroflexota</taxon>
        <taxon>Chloroflexia</taxon>
        <taxon>Chloroflexales</taxon>
        <taxon>Chloroflexineae</taxon>
        <taxon>Oscillochloridaceae</taxon>
        <taxon>Candidatus Chloroploca</taxon>
    </lineage>
</organism>
<gene>
    <name evidence="1" type="ORF">A9Q02_13035</name>
</gene>
<dbReference type="AlphaFoldDB" id="A0A2H3KPD1"/>
<proteinExistence type="predicted"/>
<dbReference type="Proteomes" id="UP000220922">
    <property type="component" value="Unassembled WGS sequence"/>
</dbReference>
<dbReference type="EMBL" id="LYXE01000078">
    <property type="protein sequence ID" value="PDV99279.1"/>
    <property type="molecule type" value="Genomic_DNA"/>
</dbReference>
<dbReference type="RefSeq" id="WP_097652207.1">
    <property type="nucleotide sequence ID" value="NZ_LYXE01000078.1"/>
</dbReference>
<dbReference type="OrthoDB" id="370326at2"/>
<dbReference type="SUPFAM" id="SSF48239">
    <property type="entry name" value="Terpenoid cyclases/Protein prenyltransferases"/>
    <property type="match status" value="1"/>
</dbReference>
<protein>
    <recommendedName>
        <fullName evidence="3">Nitrogen fixation protein NifH</fullName>
    </recommendedName>
</protein>
<dbReference type="Gene3D" id="1.50.10.20">
    <property type="match status" value="1"/>
</dbReference>
<sequence>MSWLNAVNGDSRAWLLEPDSVNPGIRLFALRDLLDQPADAAEVVAAQAAVMQYGPVPAILEAQHPDGYWHKPGGGYGKYRGTAWQIIFLGELGADPGDARVQRGCAYLLNHTIAANGGFACSNTNNPVPRNVVHCLNGNLLASLIRLGWLDDPRVQQALVWQIHAITGEEPIRYEQSGTSGPGFACAINAGQPCAWGATKAMKALAAVPMAQRTPLLQQAIAQGAQLLLRTNLAGADYPFTGKISTAWFRLGFPLSYWSDILETLTVLVTLGYGHDPRLAEAYQWLLDKQDAQGRWKLENALTGKMWIDLERRGKPSKWVTLRALRVVKAMAYPCP</sequence>
<dbReference type="InterPro" id="IPR008930">
    <property type="entry name" value="Terpenoid_cyclase/PrenylTrfase"/>
</dbReference>
<reference evidence="1 2" key="1">
    <citation type="submission" date="2016-05" db="EMBL/GenBank/DDBJ databases">
        <authorList>
            <person name="Lavstsen T."/>
            <person name="Jespersen J.S."/>
        </authorList>
    </citation>
    <scope>NUCLEOTIDE SEQUENCE [LARGE SCALE GENOMIC DNA]</scope>
    <source>
        <strain evidence="1 2">B7-9</strain>
    </source>
</reference>
<evidence type="ECO:0000313" key="1">
    <source>
        <dbReference type="EMBL" id="PDV99279.1"/>
    </source>
</evidence>
<evidence type="ECO:0000313" key="2">
    <source>
        <dbReference type="Proteomes" id="UP000220922"/>
    </source>
</evidence>
<comment type="caution">
    <text evidence="1">The sequence shown here is derived from an EMBL/GenBank/DDBJ whole genome shotgun (WGS) entry which is preliminary data.</text>
</comment>
<name>A0A2H3KPD1_9CHLR</name>